<feature type="region of interest" description="Disordered" evidence="7">
    <location>
        <begin position="108"/>
        <end position="227"/>
    </location>
</feature>
<feature type="compositionally biased region" description="Acidic residues" evidence="7">
    <location>
        <begin position="358"/>
        <end position="382"/>
    </location>
</feature>
<evidence type="ECO:0000256" key="7">
    <source>
        <dbReference type="SAM" id="MobiDB-lite"/>
    </source>
</evidence>
<organism evidence="8 9">
    <name type="scientific">Fonsecaea multimorphosa CBS 102226</name>
    <dbReference type="NCBI Taxonomy" id="1442371"/>
    <lineage>
        <taxon>Eukaryota</taxon>
        <taxon>Fungi</taxon>
        <taxon>Dikarya</taxon>
        <taxon>Ascomycota</taxon>
        <taxon>Pezizomycotina</taxon>
        <taxon>Eurotiomycetes</taxon>
        <taxon>Chaetothyriomycetidae</taxon>
        <taxon>Chaetothyriales</taxon>
        <taxon>Herpotrichiellaceae</taxon>
        <taxon>Fonsecaea</taxon>
    </lineage>
</organism>
<feature type="region of interest" description="Disordered" evidence="7">
    <location>
        <begin position="833"/>
        <end position="853"/>
    </location>
</feature>
<dbReference type="Proteomes" id="UP000053411">
    <property type="component" value="Unassembled WGS sequence"/>
</dbReference>
<protein>
    <recommendedName>
        <fullName evidence="10">Nop14-like protein</fullName>
    </recommendedName>
</protein>
<keyword evidence="9" id="KW-1185">Reference proteome</keyword>
<sequence>MAPSQLKQLKASLHESGVLGPQKSKKQRKLTSKDAQKRAQRNAALEGIRERFNPFEVKAPARKAKYEFVNAKTTKATVGRPGVTRGLGEERRRETLLKEIQSRNKVGGLLDRRFGENDPTMTPEQRAAERFARQNERKTKKSSMFNLEDDSEEEMTLTHGGRSLNLGGIVEDDFDEDDINGSDNADGDFNQDDRPRKKMRLAETEDVDPEEEDEEGLPPRRKTKNEVMKEIIAKSKMYKAERQAAKADDDDLRAELDKGMVEFYEALRVHKPPEKETLPPSTSNAEPHMDPSRAAMLAGKSREEAEKEYESNLRKLKLEARSKPTVRTKTDEERAAEEAARLEELERKRIRRMKGEAESSEDDEEEEQEPGPDADVDVDDAEAFGLSAPEFDTVPRKELDVEDEDEFLLDDDLIASDSEPEMASDQDSEESESESEVEDDGDDDFINGLVLPRETQTTPKTAAKTPVSNNLAYTFPCPQTHEAFLEVVNDSEVADLPTIVQRIRALYHKGLAEGNQEKLDTFAGVLTQHVAFLGDTNGDVPFSVHESLLRHLHSMAKSSPEAVGAAFRRHLQEIADKRPLQLSPGDLIILTGISTIFPTSDHFHSVVTPATLTIGRYLGQSSIQSLRDLSTGAYCCSLALRYQRLAKRYVPEVVTYITNALATLSPSPLSEQDEDGNPLNVPIRLPATPLRLKSTSAAVSEKLSFKDFIMNRTEDYGSSQGVALLHAFIRLTTQAASLWSHKSSFPELARPFVHALTHLSHQHKKLPSQTLTLNNTNLSALLTLQSASIKSRLPLLLHNHRPLAIKTSLPSFIENYNPDRHYDPDRQRAELSKLKAEHKKERKGAMRELRKDANFVARQQLQEKKRKDEEYEKKYKRLVAEIQGEEGHEAKAYERERRKRKGKF</sequence>
<feature type="compositionally biased region" description="Acidic residues" evidence="7">
    <location>
        <begin position="204"/>
        <end position="216"/>
    </location>
</feature>
<comment type="function">
    <text evidence="6">Involved in nucleolar processing of pre-18S ribosomal RNA. Has a role in the nuclear export of 40S pre-ribosomal subunit to the cytoplasm.</text>
</comment>
<evidence type="ECO:0000256" key="3">
    <source>
        <dbReference type="ARBA" id="ARBA00022517"/>
    </source>
</evidence>
<feature type="region of interest" description="Disordered" evidence="7">
    <location>
        <begin position="1"/>
        <end position="50"/>
    </location>
</feature>
<feature type="compositionally biased region" description="Acidic residues" evidence="7">
    <location>
        <begin position="170"/>
        <end position="190"/>
    </location>
</feature>
<dbReference type="STRING" id="1442371.A0A0D2HNB4"/>
<evidence type="ECO:0000256" key="4">
    <source>
        <dbReference type="ARBA" id="ARBA00022552"/>
    </source>
</evidence>
<evidence type="ECO:0000256" key="2">
    <source>
        <dbReference type="ARBA" id="ARBA00007466"/>
    </source>
</evidence>
<dbReference type="GO" id="GO:0030692">
    <property type="term" value="C:Noc4p-Nop14p complex"/>
    <property type="evidence" value="ECO:0007669"/>
    <property type="project" value="TreeGrafter"/>
</dbReference>
<feature type="compositionally biased region" description="Basic and acidic residues" evidence="7">
    <location>
        <begin position="300"/>
        <end position="357"/>
    </location>
</feature>
<dbReference type="GO" id="GO:0032040">
    <property type="term" value="C:small-subunit processome"/>
    <property type="evidence" value="ECO:0007669"/>
    <property type="project" value="InterPro"/>
</dbReference>
<dbReference type="PANTHER" id="PTHR23183:SF0">
    <property type="entry name" value="NUCLEOLAR PROTEIN 14"/>
    <property type="match status" value="1"/>
</dbReference>
<evidence type="ECO:0000256" key="5">
    <source>
        <dbReference type="ARBA" id="ARBA00023242"/>
    </source>
</evidence>
<comment type="subcellular location">
    <subcellularLocation>
        <location evidence="1">Nucleus</location>
        <location evidence="1">Nucleolus</location>
    </subcellularLocation>
</comment>
<keyword evidence="3" id="KW-0690">Ribosome biogenesis</keyword>
<feature type="region of interest" description="Disordered" evidence="7">
    <location>
        <begin position="267"/>
        <end position="464"/>
    </location>
</feature>
<feature type="compositionally biased region" description="Basic and acidic residues" evidence="7">
    <location>
        <begin position="191"/>
        <end position="203"/>
    </location>
</feature>
<evidence type="ECO:0000256" key="6">
    <source>
        <dbReference type="ARBA" id="ARBA00024695"/>
    </source>
</evidence>
<dbReference type="GeneID" id="27705752"/>
<feature type="compositionally biased region" description="Basic and acidic residues" evidence="7">
    <location>
        <begin position="267"/>
        <end position="277"/>
    </location>
</feature>
<reference evidence="8 9" key="1">
    <citation type="submission" date="2015-01" db="EMBL/GenBank/DDBJ databases">
        <title>The Genome Sequence of Fonsecaea multimorphosa CBS 102226.</title>
        <authorList>
            <consortium name="The Broad Institute Genomics Platform"/>
            <person name="Cuomo C."/>
            <person name="de Hoog S."/>
            <person name="Gorbushina A."/>
            <person name="Stielow B."/>
            <person name="Teixiera M."/>
            <person name="Abouelleil A."/>
            <person name="Chapman S.B."/>
            <person name="Priest M."/>
            <person name="Young S.K."/>
            <person name="Wortman J."/>
            <person name="Nusbaum C."/>
            <person name="Birren B."/>
        </authorList>
    </citation>
    <scope>NUCLEOTIDE SEQUENCE [LARGE SCALE GENOMIC DNA]</scope>
    <source>
        <strain evidence="8 9">CBS 102226</strain>
    </source>
</reference>
<gene>
    <name evidence="8" type="ORF">Z520_00006</name>
</gene>
<proteinExistence type="inferred from homology"/>
<comment type="similarity">
    <text evidence="2">Belongs to the NOP14 family.</text>
</comment>
<evidence type="ECO:0000313" key="8">
    <source>
        <dbReference type="EMBL" id="KIY03316.1"/>
    </source>
</evidence>
<dbReference type="EMBL" id="KN848062">
    <property type="protein sequence ID" value="KIY03316.1"/>
    <property type="molecule type" value="Genomic_DNA"/>
</dbReference>
<evidence type="ECO:0000256" key="1">
    <source>
        <dbReference type="ARBA" id="ARBA00004604"/>
    </source>
</evidence>
<evidence type="ECO:0008006" key="10">
    <source>
        <dbReference type="Google" id="ProtNLM"/>
    </source>
</evidence>
<dbReference type="GO" id="GO:0030490">
    <property type="term" value="P:maturation of SSU-rRNA"/>
    <property type="evidence" value="ECO:0007669"/>
    <property type="project" value="TreeGrafter"/>
</dbReference>
<dbReference type="PANTHER" id="PTHR23183">
    <property type="entry name" value="NOP14"/>
    <property type="match status" value="1"/>
</dbReference>
<feature type="compositionally biased region" description="Basic and acidic residues" evidence="7">
    <location>
        <begin position="126"/>
        <end position="137"/>
    </location>
</feature>
<evidence type="ECO:0000313" key="9">
    <source>
        <dbReference type="Proteomes" id="UP000053411"/>
    </source>
</evidence>
<dbReference type="RefSeq" id="XP_016637438.1">
    <property type="nucleotide sequence ID" value="XM_016770528.1"/>
</dbReference>
<accession>A0A0D2HNB4</accession>
<dbReference type="InterPro" id="IPR007276">
    <property type="entry name" value="Nop14"/>
</dbReference>
<dbReference type="AlphaFoldDB" id="A0A0D2HNB4"/>
<dbReference type="Pfam" id="PF04147">
    <property type="entry name" value="Nop14"/>
    <property type="match status" value="1"/>
</dbReference>
<name>A0A0D2HNB4_9EURO</name>
<feature type="compositionally biased region" description="Acidic residues" evidence="7">
    <location>
        <begin position="400"/>
        <end position="445"/>
    </location>
</feature>
<keyword evidence="4" id="KW-0698">rRNA processing</keyword>
<dbReference type="VEuPathDB" id="FungiDB:Z520_00006"/>
<keyword evidence="5" id="KW-0539">Nucleus</keyword>
<dbReference type="OrthoDB" id="441771at2759"/>